<protein>
    <recommendedName>
        <fullName evidence="1">Imm-5-like domain-containing protein</fullName>
    </recommendedName>
</protein>
<evidence type="ECO:0000313" key="2">
    <source>
        <dbReference type="EMBL" id="QDE72608.1"/>
    </source>
</evidence>
<evidence type="ECO:0000259" key="1">
    <source>
        <dbReference type="Pfam" id="PF21805"/>
    </source>
</evidence>
<name>A0AAE6KWG9_MYXXA</name>
<gene>
    <name evidence="2" type="ORF">BHS09_26380</name>
</gene>
<dbReference type="InterPro" id="IPR048667">
    <property type="entry name" value="Imm5-like"/>
</dbReference>
<dbReference type="EMBL" id="CP017174">
    <property type="protein sequence ID" value="QDE72608.1"/>
    <property type="molecule type" value="Genomic_DNA"/>
</dbReference>
<dbReference type="AlphaFoldDB" id="A0AAE6KWG9"/>
<proteinExistence type="predicted"/>
<evidence type="ECO:0000313" key="3">
    <source>
        <dbReference type="Proteomes" id="UP000320179"/>
    </source>
</evidence>
<feature type="domain" description="Imm-5-like" evidence="1">
    <location>
        <begin position="21"/>
        <end position="149"/>
    </location>
</feature>
<sequence>MPILPKERDPRLIKIRRGGSLTDEDHHLLAEWAALCADHVLPFFESTCPEDARPRDAIAVGRAWIRGEVRMRDAHQTAFVANAAARGLPDPARFAALAAGQAVAVAHVAAHYLGAAAYAIRAAAAAASEGDAEGARLQELGWQRKRIPAPLRELVLEDQRARNDICWGVFTG</sequence>
<organism evidence="2 3">
    <name type="scientific">Myxococcus xanthus</name>
    <dbReference type="NCBI Taxonomy" id="34"/>
    <lineage>
        <taxon>Bacteria</taxon>
        <taxon>Pseudomonadati</taxon>
        <taxon>Myxococcota</taxon>
        <taxon>Myxococcia</taxon>
        <taxon>Myxococcales</taxon>
        <taxon>Cystobacterineae</taxon>
        <taxon>Myxococcaceae</taxon>
        <taxon>Myxococcus</taxon>
    </lineage>
</organism>
<reference evidence="2 3" key="1">
    <citation type="journal article" date="2019" name="Science">
        <title>Social genes are selection hotspots in kin groups of a soil microbe.</title>
        <authorList>
            <person name="Wielgoss S."/>
            <person name="Wolfensberger R."/>
            <person name="Sun L."/>
            <person name="Fiegna F."/>
            <person name="Velicer G.J."/>
        </authorList>
    </citation>
    <scope>NUCLEOTIDE SEQUENCE [LARGE SCALE GENOMIC DNA]</scope>
    <source>
        <strain evidence="2 3">MC3.5.9c15</strain>
    </source>
</reference>
<accession>A0AAE6KWG9</accession>
<dbReference type="Pfam" id="PF21805">
    <property type="entry name" value="Imm5_like"/>
    <property type="match status" value="1"/>
</dbReference>
<dbReference type="Proteomes" id="UP000320179">
    <property type="component" value="Chromosome"/>
</dbReference>